<name>A0A1A2NPS5_MYCSD</name>
<accession>A0A1A2NPS5</accession>
<dbReference type="Proteomes" id="UP000093943">
    <property type="component" value="Unassembled WGS sequence"/>
</dbReference>
<evidence type="ECO:0000313" key="2">
    <source>
        <dbReference type="Proteomes" id="UP000093943"/>
    </source>
</evidence>
<evidence type="ECO:0008006" key="3">
    <source>
        <dbReference type="Google" id="ProtNLM"/>
    </source>
</evidence>
<evidence type="ECO:0000313" key="1">
    <source>
        <dbReference type="EMBL" id="OBI27111.1"/>
    </source>
</evidence>
<reference evidence="2" key="1">
    <citation type="submission" date="2016-06" db="EMBL/GenBank/DDBJ databases">
        <authorList>
            <person name="Sutton G."/>
            <person name="Brinkac L."/>
            <person name="Sanka R."/>
            <person name="Adams M."/>
            <person name="Lau E."/>
            <person name="Sam S."/>
            <person name="Sreng N."/>
            <person name="Him V."/>
            <person name="Kerleguer A."/>
            <person name="Cheng S."/>
        </authorList>
    </citation>
    <scope>NUCLEOTIDE SEQUENCE [LARGE SCALE GENOMIC DNA]</scope>
    <source>
        <strain evidence="2">E1876</strain>
    </source>
</reference>
<dbReference type="AlphaFoldDB" id="A0A1A2NPS5"/>
<proteinExistence type="predicted"/>
<sequence length="70" mass="8602">MGWQDLMLTVEYDGEQHRTSRPRFVKDAERLEYIQQVGWTHIRVLAEHRGCDVIRRVRRAWDAPRRQRRN</sequence>
<protein>
    <recommendedName>
        <fullName evidence="3">DUF559 domain-containing protein</fullName>
    </recommendedName>
</protein>
<dbReference type="EMBL" id="LZKG01000123">
    <property type="protein sequence ID" value="OBI27111.1"/>
    <property type="molecule type" value="Genomic_DNA"/>
</dbReference>
<organism evidence="1 2">
    <name type="scientific">Mycolicibacter sinensis (strain JDM601)</name>
    <name type="common">Mycobacterium sinense</name>
    <dbReference type="NCBI Taxonomy" id="875328"/>
    <lineage>
        <taxon>Bacteria</taxon>
        <taxon>Bacillati</taxon>
        <taxon>Actinomycetota</taxon>
        <taxon>Actinomycetes</taxon>
        <taxon>Mycobacteriales</taxon>
        <taxon>Mycobacteriaceae</taxon>
        <taxon>Mycolicibacter</taxon>
    </lineage>
</organism>
<comment type="caution">
    <text evidence="1">The sequence shown here is derived from an EMBL/GenBank/DDBJ whole genome shotgun (WGS) entry which is preliminary data.</text>
</comment>
<gene>
    <name evidence="1" type="ORF">A5710_06170</name>
</gene>